<name>A0AAV7RYE6_PLEWA</name>
<protein>
    <submittedName>
        <fullName evidence="1">Uncharacterized protein</fullName>
    </submittedName>
</protein>
<evidence type="ECO:0000313" key="1">
    <source>
        <dbReference type="EMBL" id="KAJ1157799.1"/>
    </source>
</evidence>
<proteinExistence type="predicted"/>
<accession>A0AAV7RYE6</accession>
<keyword evidence="2" id="KW-1185">Reference proteome</keyword>
<gene>
    <name evidence="1" type="ORF">NDU88_010498</name>
</gene>
<sequence>QSSSSSWRFERTSSLSLPTSADFSASFCTTQASRKLTITAFLRLLAAGNPLFLHNTLSSAAVSVGRLARSSSM</sequence>
<dbReference type="EMBL" id="JANPWB010000009">
    <property type="protein sequence ID" value="KAJ1157799.1"/>
    <property type="molecule type" value="Genomic_DNA"/>
</dbReference>
<organism evidence="1 2">
    <name type="scientific">Pleurodeles waltl</name>
    <name type="common">Iberian ribbed newt</name>
    <dbReference type="NCBI Taxonomy" id="8319"/>
    <lineage>
        <taxon>Eukaryota</taxon>
        <taxon>Metazoa</taxon>
        <taxon>Chordata</taxon>
        <taxon>Craniata</taxon>
        <taxon>Vertebrata</taxon>
        <taxon>Euteleostomi</taxon>
        <taxon>Amphibia</taxon>
        <taxon>Batrachia</taxon>
        <taxon>Caudata</taxon>
        <taxon>Salamandroidea</taxon>
        <taxon>Salamandridae</taxon>
        <taxon>Pleurodelinae</taxon>
        <taxon>Pleurodeles</taxon>
    </lineage>
</organism>
<feature type="non-terminal residue" evidence="1">
    <location>
        <position position="73"/>
    </location>
</feature>
<evidence type="ECO:0000313" key="2">
    <source>
        <dbReference type="Proteomes" id="UP001066276"/>
    </source>
</evidence>
<dbReference type="Proteomes" id="UP001066276">
    <property type="component" value="Chromosome 5"/>
</dbReference>
<reference evidence="1" key="1">
    <citation type="journal article" date="2022" name="bioRxiv">
        <title>Sequencing and chromosome-scale assembly of the giantPleurodeles waltlgenome.</title>
        <authorList>
            <person name="Brown T."/>
            <person name="Elewa A."/>
            <person name="Iarovenko S."/>
            <person name="Subramanian E."/>
            <person name="Araus A.J."/>
            <person name="Petzold A."/>
            <person name="Susuki M."/>
            <person name="Suzuki K.-i.T."/>
            <person name="Hayashi T."/>
            <person name="Toyoda A."/>
            <person name="Oliveira C."/>
            <person name="Osipova E."/>
            <person name="Leigh N.D."/>
            <person name="Simon A."/>
            <person name="Yun M.H."/>
        </authorList>
    </citation>
    <scope>NUCLEOTIDE SEQUENCE</scope>
    <source>
        <strain evidence="1">20211129_DDA</strain>
        <tissue evidence="1">Liver</tissue>
    </source>
</reference>
<comment type="caution">
    <text evidence="1">The sequence shown here is derived from an EMBL/GenBank/DDBJ whole genome shotgun (WGS) entry which is preliminary data.</text>
</comment>
<feature type="non-terminal residue" evidence="1">
    <location>
        <position position="1"/>
    </location>
</feature>
<dbReference type="AlphaFoldDB" id="A0AAV7RYE6"/>